<name>D5AW02_RICPP</name>
<gene>
    <name evidence="1" type="ORF">rpr22_0081</name>
</gene>
<evidence type="ECO:0000313" key="1">
    <source>
        <dbReference type="EMBL" id="ADE29591.1"/>
    </source>
</evidence>
<dbReference type="KEGG" id="rpq:rpr22_0081"/>
<dbReference type="AlphaFoldDB" id="D5AW02"/>
<organism evidence="1 2">
    <name type="scientific">Rickettsia prowazekii (strain Rp22)</name>
    <dbReference type="NCBI Taxonomy" id="449216"/>
    <lineage>
        <taxon>Bacteria</taxon>
        <taxon>Pseudomonadati</taxon>
        <taxon>Pseudomonadota</taxon>
        <taxon>Alphaproteobacteria</taxon>
        <taxon>Rickettsiales</taxon>
        <taxon>Rickettsiaceae</taxon>
        <taxon>Rickettsieae</taxon>
        <taxon>Rickettsia</taxon>
        <taxon>typhus group</taxon>
    </lineage>
</organism>
<sequence>MFDLSDSVKNAYLQNIFLLLHCSTLHNDCHDICITIKTRYTMIKNKAITI</sequence>
<dbReference type="HOGENOM" id="CLU_3122172_0_0_5"/>
<evidence type="ECO:0000313" key="2">
    <source>
        <dbReference type="Proteomes" id="UP000006931"/>
    </source>
</evidence>
<reference evidence="1 2" key="1">
    <citation type="journal article" date="2010" name="Genome Res.">
        <title>Genomic, proteomic, and transcriptomic analysis of virulent and avirulent Rickettsia prowazekii reveals its adaptive mutation capabilities.</title>
        <authorList>
            <person name="Bechah Y."/>
            <person name="El Karkouri K."/>
            <person name="Mediannikov O."/>
            <person name="Leroy Q."/>
            <person name="Pelletier N."/>
            <person name="Robert C."/>
            <person name="Medigue C."/>
            <person name="Mege J.L."/>
            <person name="Raoult D."/>
        </authorList>
    </citation>
    <scope>NUCLEOTIDE SEQUENCE [LARGE SCALE GENOMIC DNA]</scope>
    <source>
        <strain evidence="1 2">Rp22</strain>
    </source>
</reference>
<accession>D5AW02</accession>
<dbReference type="Proteomes" id="UP000006931">
    <property type="component" value="Chromosome"/>
</dbReference>
<proteinExistence type="predicted"/>
<protein>
    <submittedName>
        <fullName evidence="1">Uncharacterized protein</fullName>
    </submittedName>
</protein>
<dbReference type="EMBL" id="CP001584">
    <property type="protein sequence ID" value="ADE29591.1"/>
    <property type="molecule type" value="Genomic_DNA"/>
</dbReference>